<proteinExistence type="predicted"/>
<gene>
    <name evidence="1" type="ORF">PVK06_007401</name>
</gene>
<accession>A0ABR0QHC7</accession>
<comment type="caution">
    <text evidence="1">The sequence shown here is derived from an EMBL/GenBank/DDBJ whole genome shotgun (WGS) entry which is preliminary data.</text>
</comment>
<organism evidence="1 2">
    <name type="scientific">Gossypium arboreum</name>
    <name type="common">Tree cotton</name>
    <name type="synonym">Gossypium nanking</name>
    <dbReference type="NCBI Taxonomy" id="29729"/>
    <lineage>
        <taxon>Eukaryota</taxon>
        <taxon>Viridiplantae</taxon>
        <taxon>Streptophyta</taxon>
        <taxon>Embryophyta</taxon>
        <taxon>Tracheophyta</taxon>
        <taxon>Spermatophyta</taxon>
        <taxon>Magnoliopsida</taxon>
        <taxon>eudicotyledons</taxon>
        <taxon>Gunneridae</taxon>
        <taxon>Pentapetalae</taxon>
        <taxon>rosids</taxon>
        <taxon>malvids</taxon>
        <taxon>Malvales</taxon>
        <taxon>Malvaceae</taxon>
        <taxon>Malvoideae</taxon>
        <taxon>Gossypium</taxon>
    </lineage>
</organism>
<evidence type="ECO:0000313" key="2">
    <source>
        <dbReference type="Proteomes" id="UP001358586"/>
    </source>
</evidence>
<reference evidence="1 2" key="1">
    <citation type="submission" date="2023-03" db="EMBL/GenBank/DDBJ databases">
        <title>WGS of Gossypium arboreum.</title>
        <authorList>
            <person name="Yu D."/>
        </authorList>
    </citation>
    <scope>NUCLEOTIDE SEQUENCE [LARGE SCALE GENOMIC DNA]</scope>
    <source>
        <tissue evidence="1">Leaf</tissue>
    </source>
</reference>
<dbReference type="Proteomes" id="UP001358586">
    <property type="component" value="Chromosome 3"/>
</dbReference>
<evidence type="ECO:0000313" key="1">
    <source>
        <dbReference type="EMBL" id="KAK5838666.1"/>
    </source>
</evidence>
<name>A0ABR0QHC7_GOSAR</name>
<keyword evidence="2" id="KW-1185">Reference proteome</keyword>
<sequence>MEKLSLIPDNVSSTLAVGDGDGSRLDSDRMTKKVRFKEGIEEEDTEMVEDLGSSPKLSWKDKLLGTNSRAIDVGKLGPPSLDADEDLEFLEGDIHKSIVNGIPSIGFSERIQKNVIQRDGTHGNLKITRKKHWLWGT</sequence>
<dbReference type="EMBL" id="JARKNE010000003">
    <property type="protein sequence ID" value="KAK5838666.1"/>
    <property type="molecule type" value="Genomic_DNA"/>
</dbReference>
<protein>
    <submittedName>
        <fullName evidence="1">Uncharacterized protein</fullName>
    </submittedName>
</protein>